<feature type="transmembrane region" description="Helical" evidence="1">
    <location>
        <begin position="33"/>
        <end position="55"/>
    </location>
</feature>
<evidence type="ECO:0000313" key="2">
    <source>
        <dbReference type="EMBL" id="ABU81518.1"/>
    </source>
</evidence>
<keyword evidence="1" id="KW-0472">Membrane</keyword>
<protein>
    <submittedName>
        <fullName evidence="2">Uncharacterized protein</fullName>
    </submittedName>
</protein>
<accession>A8A9B6</accession>
<dbReference type="GeneID" id="5562631"/>
<keyword evidence="1" id="KW-1133">Transmembrane helix</keyword>
<dbReference type="AlphaFoldDB" id="A8A9B6"/>
<organism evidence="2 3">
    <name type="scientific">Ignicoccus hospitalis (strain KIN4/I / DSM 18386 / JCM 14125)</name>
    <dbReference type="NCBI Taxonomy" id="453591"/>
    <lineage>
        <taxon>Archaea</taxon>
        <taxon>Thermoproteota</taxon>
        <taxon>Thermoprotei</taxon>
        <taxon>Desulfurococcales</taxon>
        <taxon>Desulfurococcaceae</taxon>
        <taxon>Ignicoccus</taxon>
    </lineage>
</organism>
<reference evidence="2 3" key="1">
    <citation type="journal article" date="2008" name="Genome Biol.">
        <title>A genomic analysis of the archaeal system Ignicoccus hospitalis-Nanoarchaeum equitans.</title>
        <authorList>
            <person name="Podar M."/>
            <person name="Anderson I."/>
            <person name="Makarova K.S."/>
            <person name="Elkins J.G."/>
            <person name="Ivanova N."/>
            <person name="Wall M.A."/>
            <person name="Lykidis A."/>
            <person name="Mavromatis K."/>
            <person name="Sun H."/>
            <person name="Hudson M.E."/>
            <person name="Chen W."/>
            <person name="Deciu C."/>
            <person name="Hutchison D."/>
            <person name="Eads J.R."/>
            <person name="Anderson A."/>
            <person name="Fernandes F."/>
            <person name="Szeto E."/>
            <person name="Lapidus A."/>
            <person name="Kyrpides N.C."/>
            <person name="Saier M.H.Jr."/>
            <person name="Richardson P.M."/>
            <person name="Rachel R."/>
            <person name="Huber H."/>
            <person name="Eisen J.A."/>
            <person name="Koonin E.V."/>
            <person name="Keller M."/>
            <person name="Stetter K.O."/>
        </authorList>
    </citation>
    <scope>NUCLEOTIDE SEQUENCE [LARGE SCALE GENOMIC DNA]</scope>
    <source>
        <strain evidence="3">KIN4/I / DSM 18386 / JCM 14125</strain>
    </source>
</reference>
<evidence type="ECO:0000313" key="3">
    <source>
        <dbReference type="Proteomes" id="UP000000262"/>
    </source>
</evidence>
<dbReference type="EMBL" id="CP000816">
    <property type="protein sequence ID" value="ABU81518.1"/>
    <property type="molecule type" value="Genomic_DNA"/>
</dbReference>
<gene>
    <name evidence="2" type="ordered locus">Igni_0335</name>
</gene>
<dbReference type="HOGENOM" id="CLU_1363634_0_0_2"/>
<name>A8A9B6_IGNH4</name>
<keyword evidence="1" id="KW-0812">Transmembrane</keyword>
<dbReference type="STRING" id="453591.Igni_0335"/>
<dbReference type="KEGG" id="iho:Igni_0335"/>
<evidence type="ECO:0000256" key="1">
    <source>
        <dbReference type="SAM" id="Phobius"/>
    </source>
</evidence>
<dbReference type="Proteomes" id="UP000000262">
    <property type="component" value="Chromosome"/>
</dbReference>
<feature type="transmembrane region" description="Helical" evidence="1">
    <location>
        <begin position="61"/>
        <end position="83"/>
    </location>
</feature>
<keyword evidence="3" id="KW-1185">Reference proteome</keyword>
<sequence>MNVTNVLRKAAKLAYKSKAFDLLAYVKSAHMNYVAFALTIINLVVILNGVVLPYLRVPAPLRLATTALILLAVGATSLILGWIDVNAGVTRKTVEKQAYWRRPTWAQAATLTLRVADLPSVVSLWLRLKGEGTADEELKRCFRNAVHNTVEWVYFSHLEVGKPPMSQDVRCLERLASMLGLDVSDIKDEILEILKKPEFR</sequence>
<dbReference type="RefSeq" id="WP_011998370.1">
    <property type="nucleotide sequence ID" value="NC_009776.1"/>
</dbReference>
<proteinExistence type="predicted"/>